<keyword evidence="2" id="KW-1185">Reference proteome</keyword>
<proteinExistence type="predicted"/>
<evidence type="ECO:0000313" key="1">
    <source>
        <dbReference type="EMBL" id="EWS71210.1"/>
    </source>
</evidence>
<dbReference type="KEGG" id="tet:TTHERM_000689989"/>
<evidence type="ECO:0000313" key="2">
    <source>
        <dbReference type="Proteomes" id="UP000009168"/>
    </source>
</evidence>
<dbReference type="AlphaFoldDB" id="W7WWM1"/>
<reference evidence="2" key="1">
    <citation type="journal article" date="2006" name="PLoS Biol.">
        <title>Macronuclear genome sequence of the ciliate Tetrahymena thermophila, a model eukaryote.</title>
        <authorList>
            <person name="Eisen J.A."/>
            <person name="Coyne R.S."/>
            <person name="Wu M."/>
            <person name="Wu D."/>
            <person name="Thiagarajan M."/>
            <person name="Wortman J.R."/>
            <person name="Badger J.H."/>
            <person name="Ren Q."/>
            <person name="Amedeo P."/>
            <person name="Jones K.M."/>
            <person name="Tallon L.J."/>
            <person name="Delcher A.L."/>
            <person name="Salzberg S.L."/>
            <person name="Silva J.C."/>
            <person name="Haas B.J."/>
            <person name="Majoros W.H."/>
            <person name="Farzad M."/>
            <person name="Carlton J.M."/>
            <person name="Smith R.K. Jr."/>
            <person name="Garg J."/>
            <person name="Pearlman R.E."/>
            <person name="Karrer K.M."/>
            <person name="Sun L."/>
            <person name="Manning G."/>
            <person name="Elde N.C."/>
            <person name="Turkewitz A.P."/>
            <person name="Asai D.J."/>
            <person name="Wilkes D.E."/>
            <person name="Wang Y."/>
            <person name="Cai H."/>
            <person name="Collins K."/>
            <person name="Stewart B.A."/>
            <person name="Lee S.R."/>
            <person name="Wilamowska K."/>
            <person name="Weinberg Z."/>
            <person name="Ruzzo W.L."/>
            <person name="Wloga D."/>
            <person name="Gaertig J."/>
            <person name="Frankel J."/>
            <person name="Tsao C.-C."/>
            <person name="Gorovsky M.A."/>
            <person name="Keeling P.J."/>
            <person name="Waller R.F."/>
            <person name="Patron N.J."/>
            <person name="Cherry J.M."/>
            <person name="Stover N.A."/>
            <person name="Krieger C.J."/>
            <person name="del Toro C."/>
            <person name="Ryder H.F."/>
            <person name="Williamson S.C."/>
            <person name="Barbeau R.A."/>
            <person name="Hamilton E.P."/>
            <person name="Orias E."/>
        </authorList>
    </citation>
    <scope>NUCLEOTIDE SEQUENCE [LARGE SCALE GENOMIC DNA]</scope>
    <source>
        <strain evidence="2">SB210</strain>
    </source>
</reference>
<dbReference type="EMBL" id="GG662260">
    <property type="protein sequence ID" value="EWS71210.1"/>
    <property type="molecule type" value="Genomic_DNA"/>
</dbReference>
<dbReference type="Proteomes" id="UP000009168">
    <property type="component" value="Unassembled WGS sequence"/>
</dbReference>
<dbReference type="InParanoid" id="W7WWM1"/>
<gene>
    <name evidence="1" type="ORF">TTHERM_000689989</name>
</gene>
<accession>W7WWM1</accession>
<name>W7WWM1_TETTS</name>
<dbReference type="GeneID" id="24440216"/>
<dbReference type="RefSeq" id="XP_012656263.1">
    <property type="nucleotide sequence ID" value="XM_012800809.1"/>
</dbReference>
<organism evidence="1 2">
    <name type="scientific">Tetrahymena thermophila (strain SB210)</name>
    <dbReference type="NCBI Taxonomy" id="312017"/>
    <lineage>
        <taxon>Eukaryota</taxon>
        <taxon>Sar</taxon>
        <taxon>Alveolata</taxon>
        <taxon>Ciliophora</taxon>
        <taxon>Intramacronucleata</taxon>
        <taxon>Oligohymenophorea</taxon>
        <taxon>Hymenostomatida</taxon>
        <taxon>Tetrahymenina</taxon>
        <taxon>Tetrahymenidae</taxon>
        <taxon>Tetrahymena</taxon>
    </lineage>
</organism>
<sequence length="66" mass="7627">MSKGNQFSFYGLALTFFPPLDIANKHNLQQLMAATNTSNIKRVNMQIQKLLNNLNQMSRSFLFFTK</sequence>
<protein>
    <submittedName>
        <fullName evidence="1">Uncharacterized protein</fullName>
    </submittedName>
</protein>